<dbReference type="GO" id="GO:0022857">
    <property type="term" value="F:transmembrane transporter activity"/>
    <property type="evidence" value="ECO:0007669"/>
    <property type="project" value="UniProtKB-ARBA"/>
</dbReference>
<keyword evidence="1" id="KW-1133">Transmembrane helix</keyword>
<protein>
    <submittedName>
        <fullName evidence="2">Uncharacterized protein</fullName>
    </submittedName>
</protein>
<feature type="transmembrane region" description="Helical" evidence="1">
    <location>
        <begin position="12"/>
        <end position="32"/>
    </location>
</feature>
<evidence type="ECO:0000313" key="2">
    <source>
        <dbReference type="EMBL" id="MBO1916349.1"/>
    </source>
</evidence>
<name>A0A939NB05_PRORE</name>
<dbReference type="EMBL" id="JAGETQ010000075">
    <property type="protein sequence ID" value="MBO1916349.1"/>
    <property type="molecule type" value="Genomic_DNA"/>
</dbReference>
<dbReference type="SUPFAM" id="SSF81665">
    <property type="entry name" value="Calcium ATPase, transmembrane domain M"/>
    <property type="match status" value="1"/>
</dbReference>
<accession>A0A939NB05</accession>
<dbReference type="AlphaFoldDB" id="A0A939NB05"/>
<gene>
    <name evidence="2" type="ORF">J4727_13300</name>
</gene>
<organism evidence="2 3">
    <name type="scientific">Providencia rettgeri</name>
    <dbReference type="NCBI Taxonomy" id="587"/>
    <lineage>
        <taxon>Bacteria</taxon>
        <taxon>Pseudomonadati</taxon>
        <taxon>Pseudomonadota</taxon>
        <taxon>Gammaproteobacteria</taxon>
        <taxon>Enterobacterales</taxon>
        <taxon>Morganellaceae</taxon>
        <taxon>Providencia</taxon>
    </lineage>
</organism>
<comment type="caution">
    <text evidence="2">The sequence shown here is derived from an EMBL/GenBank/DDBJ whole genome shotgun (WGS) entry which is preliminary data.</text>
</comment>
<proteinExistence type="predicted"/>
<dbReference type="Proteomes" id="UP000664477">
    <property type="component" value="Unassembled WGS sequence"/>
</dbReference>
<sequence length="53" mass="5983">MTASSNFGNVFSVLIASAFIPFLPMLAIHLLVQNLLYDISQLALPWDKWIKSF</sequence>
<keyword evidence="1" id="KW-0812">Transmembrane</keyword>
<keyword evidence="1" id="KW-0472">Membrane</keyword>
<evidence type="ECO:0000256" key="1">
    <source>
        <dbReference type="SAM" id="Phobius"/>
    </source>
</evidence>
<dbReference type="InterPro" id="IPR023298">
    <property type="entry name" value="ATPase_P-typ_TM_dom_sf"/>
</dbReference>
<reference evidence="2" key="1">
    <citation type="submission" date="2021-03" db="EMBL/GenBank/DDBJ databases">
        <title>Molecular epidemiology and mechanisms of colistin and carbapenem resistance in Enterobacteriaceae from clinical isolates, the environment and porcine samples in Pretoria, South Africa.</title>
        <authorList>
            <person name="Bogoshi D."/>
            <person name="Mbelle N.M."/>
            <person name="Naidoo V."/>
            <person name="Osei Sekyere J."/>
        </authorList>
    </citation>
    <scope>NUCLEOTIDE SEQUENCE</scope>
    <source>
        <strain evidence="2">C052</strain>
    </source>
</reference>
<evidence type="ECO:0000313" key="3">
    <source>
        <dbReference type="Proteomes" id="UP000664477"/>
    </source>
</evidence>
<dbReference type="Gene3D" id="1.20.1110.10">
    <property type="entry name" value="Calcium-transporting ATPase, transmembrane domain"/>
    <property type="match status" value="1"/>
</dbReference>